<keyword evidence="1" id="KW-0732">Signal</keyword>
<evidence type="ECO:0008006" key="4">
    <source>
        <dbReference type="Google" id="ProtNLM"/>
    </source>
</evidence>
<accession>A0ABS8PNJ8</accession>
<keyword evidence="3" id="KW-1185">Reference proteome</keyword>
<organism evidence="2 3">
    <name type="scientific">Niabella pedocola</name>
    <dbReference type="NCBI Taxonomy" id="1752077"/>
    <lineage>
        <taxon>Bacteria</taxon>
        <taxon>Pseudomonadati</taxon>
        <taxon>Bacteroidota</taxon>
        <taxon>Chitinophagia</taxon>
        <taxon>Chitinophagales</taxon>
        <taxon>Chitinophagaceae</taxon>
        <taxon>Niabella</taxon>
    </lineage>
</organism>
<dbReference type="SUPFAM" id="SSF89372">
    <property type="entry name" value="Fucose-specific lectin"/>
    <property type="match status" value="1"/>
</dbReference>
<feature type="signal peptide" evidence="1">
    <location>
        <begin position="1"/>
        <end position="18"/>
    </location>
</feature>
<dbReference type="InterPro" id="IPR016195">
    <property type="entry name" value="Pol/histidinol_Pase-like"/>
</dbReference>
<protein>
    <recommendedName>
        <fullName evidence="4">DUF3604 domain-containing protein</fullName>
    </recommendedName>
</protein>
<gene>
    <name evidence="2" type="ORF">LQ567_07805</name>
</gene>
<dbReference type="RefSeq" id="WP_231003868.1">
    <property type="nucleotide sequence ID" value="NZ_JAJNEC010000005.1"/>
</dbReference>
<dbReference type="Gene3D" id="3.20.20.140">
    <property type="entry name" value="Metal-dependent hydrolases"/>
    <property type="match status" value="1"/>
</dbReference>
<dbReference type="EMBL" id="JAJNEC010000005">
    <property type="protein sequence ID" value="MCD2422660.1"/>
    <property type="molecule type" value="Genomic_DNA"/>
</dbReference>
<dbReference type="SUPFAM" id="SSF89550">
    <property type="entry name" value="PHP domain-like"/>
    <property type="match status" value="1"/>
</dbReference>
<name>A0ABS8PNJ8_9BACT</name>
<sequence length="978" mass="109441">MRLIIMSILLLVSCGAGAQAAGKELSFRIVFGLRDKEPAAWNGQVIPAAGQELSVQADWFRDHQYEAKGWSKGIISIKLPDPPFPNDYLPNSSSWICSTRPSPLHGPTTEWHDHGQLDSLYGEAALKPVIVCPSIILRLKNPVLTTSVSIKTARGDFHFVPDEIIKERVAYFLDSSIRVEVVPVTAPITTSLKDQEDYPALLIAKNGTTWLARQAFDGTADKLVVQCKRGSVWLPSVTIAEHADIFSTALAEDEGGHIWVVWAMQVKNRFDLYTRRFDGSKWSAIQCLTTGGAVRNLYHRMTTDSRGNIWLVWQQTGSGNSRICARQLEKGVWKPVVQVSNGASAGGNNWWPVVAAAPNGTVSIAWDGYAKGSYDIYLRQYINGKWQAERAVIATGKFEAHPSIAYDQQNRLWLAWDESGENWGKDVGFLLDRQQTRLHESRSVKLICLDGDRVLTTRQPLSAVLAPKDFWELPQLQIDAQGNPWLLVRHLVMREPDTPLEGPIDLALFEIQALQYVNGSWSPPVCVPQSAGRNDMLPATAIDADGNIWAAWATDLRNRKTYQHNQLQVALGEIGKWRGSNAPELAAYNETRITDYKPFDPLEKAAVQRIRNYRIQNGTKQYAIYRGDLHRHTDISVDGSNDGSILDAYRYARDAAALDFLGVSNHTDAVWDEYNWWNTQKLQDLYQIPDAFVSFYGYERSVEYPNGHRNIFFTKRGTPYIYPIGAFEARGGYVGSGALYWYLRRHNGFSIPHTTGRTSGTDWRDNDPLVEPLMEIYQGMRDSYEYAGSPRPYKRYTLPDSTQPVGRASSAPRSPSFKPLGFAWNALAKGYKLGFIASSDHISTHLSYACLIAESLTPEGLGNAIRNRRTYAATDNIILDIKHTGSAGTYLMGASFISASPIRISGTIIGTAAIEQVDIIRNNAVVQTYKPGTGAFEFVFKDTRYQDKKDGESYYYVRVIQQDGAMAWGSPVWVTYTK</sequence>
<feature type="chain" id="PRO_5047331489" description="DUF3604 domain-containing protein" evidence="1">
    <location>
        <begin position="19"/>
        <end position="978"/>
    </location>
</feature>
<proteinExistence type="predicted"/>
<dbReference type="Proteomes" id="UP001199816">
    <property type="component" value="Unassembled WGS sequence"/>
</dbReference>
<comment type="caution">
    <text evidence="2">The sequence shown here is derived from an EMBL/GenBank/DDBJ whole genome shotgun (WGS) entry which is preliminary data.</text>
</comment>
<evidence type="ECO:0000256" key="1">
    <source>
        <dbReference type="SAM" id="SignalP"/>
    </source>
</evidence>
<evidence type="ECO:0000313" key="3">
    <source>
        <dbReference type="Proteomes" id="UP001199816"/>
    </source>
</evidence>
<evidence type="ECO:0000313" key="2">
    <source>
        <dbReference type="EMBL" id="MCD2422660.1"/>
    </source>
</evidence>
<reference evidence="2 3" key="1">
    <citation type="submission" date="2021-11" db="EMBL/GenBank/DDBJ databases">
        <title>Genomic of Niabella pedocola.</title>
        <authorList>
            <person name="Wu T."/>
        </authorList>
    </citation>
    <scope>NUCLEOTIDE SEQUENCE [LARGE SCALE GENOMIC DNA]</scope>
    <source>
        <strain evidence="2 3">JCM 31011</strain>
    </source>
</reference>